<evidence type="ECO:0000313" key="2">
    <source>
        <dbReference type="EMBL" id="KAK8152071.1"/>
    </source>
</evidence>
<dbReference type="Proteomes" id="UP001456524">
    <property type="component" value="Unassembled WGS sequence"/>
</dbReference>
<keyword evidence="1" id="KW-1133">Transmembrane helix</keyword>
<accession>A0ABR1XFG3</accession>
<keyword evidence="3" id="KW-1185">Reference proteome</keyword>
<feature type="transmembrane region" description="Helical" evidence="1">
    <location>
        <begin position="50"/>
        <end position="71"/>
    </location>
</feature>
<comment type="caution">
    <text evidence="2">The sequence shown here is derived from an EMBL/GenBank/DDBJ whole genome shotgun (WGS) entry which is preliminary data.</text>
</comment>
<proteinExistence type="predicted"/>
<reference evidence="2 3" key="1">
    <citation type="journal article" date="2022" name="G3 (Bethesda)">
        <title>Enemy or ally: a genomic approach to elucidate the lifestyle of Phyllosticta citrichinaensis.</title>
        <authorList>
            <person name="Buijs V.A."/>
            <person name="Groenewald J.Z."/>
            <person name="Haridas S."/>
            <person name="LaButti K.M."/>
            <person name="Lipzen A."/>
            <person name="Martin F.M."/>
            <person name="Barry K."/>
            <person name="Grigoriev I.V."/>
            <person name="Crous P.W."/>
            <person name="Seidl M.F."/>
        </authorList>
    </citation>
    <scope>NUCLEOTIDE SEQUENCE [LARGE SCALE GENOMIC DNA]</scope>
    <source>
        <strain evidence="2 3">CBS 129764</strain>
    </source>
</reference>
<keyword evidence="1" id="KW-0812">Transmembrane</keyword>
<organism evidence="2 3">
    <name type="scientific">Phyllosticta citrichinensis</name>
    <dbReference type="NCBI Taxonomy" id="1130410"/>
    <lineage>
        <taxon>Eukaryota</taxon>
        <taxon>Fungi</taxon>
        <taxon>Dikarya</taxon>
        <taxon>Ascomycota</taxon>
        <taxon>Pezizomycotina</taxon>
        <taxon>Dothideomycetes</taxon>
        <taxon>Dothideomycetes incertae sedis</taxon>
        <taxon>Botryosphaeriales</taxon>
        <taxon>Phyllostictaceae</taxon>
        <taxon>Phyllosticta</taxon>
    </lineage>
</organism>
<dbReference type="EMBL" id="JBBWUH010000015">
    <property type="protein sequence ID" value="KAK8152071.1"/>
    <property type="molecule type" value="Genomic_DNA"/>
</dbReference>
<name>A0ABR1XFG3_9PEZI</name>
<evidence type="ECO:0000256" key="1">
    <source>
        <dbReference type="SAM" id="Phobius"/>
    </source>
</evidence>
<evidence type="ECO:0000313" key="3">
    <source>
        <dbReference type="Proteomes" id="UP001456524"/>
    </source>
</evidence>
<sequence>MATWRIWIVDVTEYWRSRAVIPEVEGWWLKTPSFGHHRLRRRRRRRRLQGVYCITAAAAALCLVCGLLGPAPKFRRCSSCPSTCGGPVHGRRLQDFWQRFFFSIQSPTPQRRPRLRQGKQPRLRPTAAFMTKCDSVSYSHSNFRNSSTQPNTLLRRARRATRKSCTGGQCIRDSPASNSCGCGLRT</sequence>
<gene>
    <name evidence="2" type="ORF">IWX90DRAFT_445911</name>
</gene>
<protein>
    <submittedName>
        <fullName evidence="2">Uncharacterized protein</fullName>
    </submittedName>
</protein>
<keyword evidence="1" id="KW-0472">Membrane</keyword>